<feature type="compositionally biased region" description="Basic residues" evidence="1">
    <location>
        <begin position="1"/>
        <end position="15"/>
    </location>
</feature>
<accession>A0A239CQN3</accession>
<dbReference type="EMBL" id="FZOF01000004">
    <property type="protein sequence ID" value="SNS21814.1"/>
    <property type="molecule type" value="Genomic_DNA"/>
</dbReference>
<feature type="compositionally biased region" description="Pro residues" evidence="1">
    <location>
        <begin position="54"/>
        <end position="89"/>
    </location>
</feature>
<feature type="compositionally biased region" description="Low complexity" evidence="1">
    <location>
        <begin position="44"/>
        <end position="53"/>
    </location>
</feature>
<sequence>MSTRRHQKGRKHRTVNRTPRPVAPAGTAVTGATATPPASPAPAVPSRTAATAPVPAPAAPPATSPVPTVPAPAPAPAPATAAVPPPAGPRPDASGPEESGLARTALKTLQQLRAAGRDGTTIDALSASVGYQPATIVRHIDSLAAHHLVHQRDGRWYAVTTS</sequence>
<evidence type="ECO:0000313" key="2">
    <source>
        <dbReference type="EMBL" id="SNS21814.1"/>
    </source>
</evidence>
<dbReference type="InterPro" id="IPR036390">
    <property type="entry name" value="WH_DNA-bd_sf"/>
</dbReference>
<evidence type="ECO:0000256" key="1">
    <source>
        <dbReference type="SAM" id="MobiDB-lite"/>
    </source>
</evidence>
<dbReference type="RefSeq" id="WP_089223258.1">
    <property type="nucleotide sequence ID" value="NZ_FZOF01000004.1"/>
</dbReference>
<evidence type="ECO:0000313" key="3">
    <source>
        <dbReference type="Proteomes" id="UP000198280"/>
    </source>
</evidence>
<dbReference type="Gene3D" id="1.10.10.10">
    <property type="entry name" value="Winged helix-like DNA-binding domain superfamily/Winged helix DNA-binding domain"/>
    <property type="match status" value="1"/>
</dbReference>
<proteinExistence type="predicted"/>
<reference evidence="2 3" key="1">
    <citation type="submission" date="2017-06" db="EMBL/GenBank/DDBJ databases">
        <authorList>
            <person name="Kim H.J."/>
            <person name="Triplett B.A."/>
        </authorList>
    </citation>
    <scope>NUCLEOTIDE SEQUENCE [LARGE SCALE GENOMIC DNA]</scope>
    <source>
        <strain evidence="2 3">CGMCC 4.1858</strain>
    </source>
</reference>
<keyword evidence="3" id="KW-1185">Reference proteome</keyword>
<dbReference type="InterPro" id="IPR036388">
    <property type="entry name" value="WH-like_DNA-bd_sf"/>
</dbReference>
<protein>
    <recommendedName>
        <fullName evidence="4">HTH iclR-type domain-containing protein</fullName>
    </recommendedName>
</protein>
<gene>
    <name evidence="2" type="ORF">SAMN05216252_104137</name>
</gene>
<feature type="region of interest" description="Disordered" evidence="1">
    <location>
        <begin position="1"/>
        <end position="101"/>
    </location>
</feature>
<dbReference type="AlphaFoldDB" id="A0A239CQN3"/>
<evidence type="ECO:0008006" key="4">
    <source>
        <dbReference type="Google" id="ProtNLM"/>
    </source>
</evidence>
<feature type="compositionally biased region" description="Low complexity" evidence="1">
    <location>
        <begin position="23"/>
        <end position="36"/>
    </location>
</feature>
<dbReference type="Proteomes" id="UP000198280">
    <property type="component" value="Unassembled WGS sequence"/>
</dbReference>
<name>A0A239CQN3_9ACTN</name>
<organism evidence="2 3">
    <name type="scientific">Actinacidiphila glaucinigra</name>
    <dbReference type="NCBI Taxonomy" id="235986"/>
    <lineage>
        <taxon>Bacteria</taxon>
        <taxon>Bacillati</taxon>
        <taxon>Actinomycetota</taxon>
        <taxon>Actinomycetes</taxon>
        <taxon>Kitasatosporales</taxon>
        <taxon>Streptomycetaceae</taxon>
        <taxon>Actinacidiphila</taxon>
    </lineage>
</organism>
<dbReference type="SUPFAM" id="SSF46785">
    <property type="entry name" value="Winged helix' DNA-binding domain"/>
    <property type="match status" value="1"/>
</dbReference>